<dbReference type="Proteomes" id="UP001058074">
    <property type="component" value="Unassembled WGS sequence"/>
</dbReference>
<proteinExistence type="predicted"/>
<dbReference type="EMBL" id="BROD01000001">
    <property type="protein sequence ID" value="GKX67121.1"/>
    <property type="molecule type" value="Genomic_DNA"/>
</dbReference>
<accession>A0ACB5RDF1</accession>
<name>A0ACB5RDF1_9CLOT</name>
<sequence>MIEIKNVIKHYTMGDEIVKALDNVSITIKDNEFVSIVGPSGSGKSTLMNILGCLDTPDKGEYIFGGVNVEKCKENALAEIRNKKVGFVFQNFNLLLKLTALENVEVPLLYRGISAKEAREKAMIYLKKVGLEGRENHKPNQLSGGQQQRVAVARALAGEPEIILADEPTGALDSKTSAEVMEMLKEIHKGGQTIILITHDNNIANQAERVVKIVDGKLYEERG</sequence>
<keyword evidence="1" id="KW-0547">Nucleotide-binding</keyword>
<gene>
    <name evidence="1" type="ORF">rsdtw13_23790</name>
</gene>
<reference evidence="1" key="1">
    <citation type="journal article" date="2025" name="Int. J. Syst. Evol. Microbiol.">
        <title>Inconstantimicrobium mannanitabidum sp. nov., a novel member of the family Clostridiaceae isolated from anoxic soil under the treatment of reductive soil disinfestation.</title>
        <authorList>
            <person name="Ueki A."/>
            <person name="Tonouchi A."/>
            <person name="Honma S."/>
            <person name="Kaku N."/>
            <person name="Ueki K."/>
        </authorList>
    </citation>
    <scope>NUCLEOTIDE SEQUENCE</scope>
    <source>
        <strain evidence="1">TW13</strain>
    </source>
</reference>
<keyword evidence="1" id="KW-0067">ATP-binding</keyword>
<keyword evidence="2" id="KW-1185">Reference proteome</keyword>
<evidence type="ECO:0000313" key="2">
    <source>
        <dbReference type="Proteomes" id="UP001058074"/>
    </source>
</evidence>
<evidence type="ECO:0000313" key="1">
    <source>
        <dbReference type="EMBL" id="GKX67121.1"/>
    </source>
</evidence>
<comment type="caution">
    <text evidence="1">The sequence shown here is derived from an EMBL/GenBank/DDBJ whole genome shotgun (WGS) entry which is preliminary data.</text>
</comment>
<organism evidence="1 2">
    <name type="scientific">Inconstantimicrobium mannanitabidum</name>
    <dbReference type="NCBI Taxonomy" id="1604901"/>
    <lineage>
        <taxon>Bacteria</taxon>
        <taxon>Bacillati</taxon>
        <taxon>Bacillota</taxon>
        <taxon>Clostridia</taxon>
        <taxon>Eubacteriales</taxon>
        <taxon>Clostridiaceae</taxon>
        <taxon>Inconstantimicrobium</taxon>
    </lineage>
</organism>
<protein>
    <submittedName>
        <fullName evidence="1">ABC transporter ATP-binding protein</fullName>
    </submittedName>
</protein>